<organism evidence="7 8">
    <name type="scientific">Pseudoxanthobacter soli DSM 19599</name>
    <dbReference type="NCBI Taxonomy" id="1123029"/>
    <lineage>
        <taxon>Bacteria</taxon>
        <taxon>Pseudomonadati</taxon>
        <taxon>Pseudomonadota</taxon>
        <taxon>Alphaproteobacteria</taxon>
        <taxon>Hyphomicrobiales</taxon>
        <taxon>Segnochrobactraceae</taxon>
        <taxon>Pseudoxanthobacter</taxon>
    </lineage>
</organism>
<evidence type="ECO:0000256" key="1">
    <source>
        <dbReference type="ARBA" id="ARBA00009018"/>
    </source>
</evidence>
<proteinExistence type="inferred from homology"/>
<dbReference type="PANTHER" id="PTHR10695">
    <property type="entry name" value="DEPHOSPHO-COA KINASE-RELATED"/>
    <property type="match status" value="1"/>
</dbReference>
<comment type="function">
    <text evidence="5">Catalyzes the phosphorylation of the 3'-hydroxyl group of dephosphocoenzyme A to form coenzyme A.</text>
</comment>
<gene>
    <name evidence="5" type="primary">coaE</name>
    <name evidence="7" type="ORF">SAMN02745172_01935</name>
</gene>
<keyword evidence="8" id="KW-1185">Reference proteome</keyword>
<evidence type="ECO:0000313" key="7">
    <source>
        <dbReference type="EMBL" id="SHO64996.1"/>
    </source>
</evidence>
<dbReference type="RefSeq" id="WP_073627960.1">
    <property type="nucleotide sequence ID" value="NZ_FRXO01000003.1"/>
</dbReference>
<sequence>MIVLGLTGSVGMGKSTTAALFRAAGAAVHDADRSVHALYRGRAVPLIEAAFPDAVADGAVDRARLGAIVLGDDAAMKRLEAIVHPLVREEEAAFLAGASAAGRRVAVLDVPLLLETGRGRAVDAVVVVTADPAVQRARVLARPGMDEARFAAILARQMPDAEKRRRAHFLIDTGHGMAFAERAVAAILRAVAPIRTRCGG</sequence>
<comment type="pathway">
    <text evidence="5">Cofactor biosynthesis; coenzyme A biosynthesis; CoA from (R)-pantothenate: step 5/5.</text>
</comment>
<dbReference type="InterPro" id="IPR027417">
    <property type="entry name" value="P-loop_NTPase"/>
</dbReference>
<dbReference type="AlphaFoldDB" id="A0A1M7ZK04"/>
<feature type="binding site" evidence="5">
    <location>
        <begin position="11"/>
        <end position="16"/>
    </location>
    <ligand>
        <name>ATP</name>
        <dbReference type="ChEBI" id="CHEBI:30616"/>
    </ligand>
</feature>
<dbReference type="EC" id="2.7.1.24" evidence="5 6"/>
<dbReference type="GO" id="GO:0015937">
    <property type="term" value="P:coenzyme A biosynthetic process"/>
    <property type="evidence" value="ECO:0007669"/>
    <property type="project" value="UniProtKB-UniRule"/>
</dbReference>
<dbReference type="GO" id="GO:0005737">
    <property type="term" value="C:cytoplasm"/>
    <property type="evidence" value="ECO:0007669"/>
    <property type="project" value="UniProtKB-SubCell"/>
</dbReference>
<dbReference type="OrthoDB" id="9812943at2"/>
<evidence type="ECO:0000256" key="4">
    <source>
        <dbReference type="ARBA" id="ARBA00022993"/>
    </source>
</evidence>
<dbReference type="PROSITE" id="PS51219">
    <property type="entry name" value="DPCK"/>
    <property type="match status" value="1"/>
</dbReference>
<dbReference type="SUPFAM" id="SSF52540">
    <property type="entry name" value="P-loop containing nucleoside triphosphate hydrolases"/>
    <property type="match status" value="1"/>
</dbReference>
<dbReference type="PANTHER" id="PTHR10695:SF46">
    <property type="entry name" value="BIFUNCTIONAL COENZYME A SYNTHASE-RELATED"/>
    <property type="match status" value="1"/>
</dbReference>
<evidence type="ECO:0000256" key="3">
    <source>
        <dbReference type="ARBA" id="ARBA00022840"/>
    </source>
</evidence>
<dbReference type="Pfam" id="PF01121">
    <property type="entry name" value="CoaE"/>
    <property type="match status" value="1"/>
</dbReference>
<dbReference type="EMBL" id="FRXO01000003">
    <property type="protein sequence ID" value="SHO64996.1"/>
    <property type="molecule type" value="Genomic_DNA"/>
</dbReference>
<comment type="similarity">
    <text evidence="1 5">Belongs to the CoaE family.</text>
</comment>
<evidence type="ECO:0000256" key="2">
    <source>
        <dbReference type="ARBA" id="ARBA00022741"/>
    </source>
</evidence>
<keyword evidence="3 5" id="KW-0067">ATP-binding</keyword>
<evidence type="ECO:0000256" key="5">
    <source>
        <dbReference type="HAMAP-Rule" id="MF_00376"/>
    </source>
</evidence>
<dbReference type="GO" id="GO:0004140">
    <property type="term" value="F:dephospho-CoA kinase activity"/>
    <property type="evidence" value="ECO:0007669"/>
    <property type="project" value="UniProtKB-UniRule"/>
</dbReference>
<dbReference type="InterPro" id="IPR001977">
    <property type="entry name" value="Depp_CoAkinase"/>
</dbReference>
<dbReference type="Gene3D" id="3.40.50.300">
    <property type="entry name" value="P-loop containing nucleotide triphosphate hydrolases"/>
    <property type="match status" value="1"/>
</dbReference>
<dbReference type="CDD" id="cd02022">
    <property type="entry name" value="DPCK"/>
    <property type="match status" value="1"/>
</dbReference>
<dbReference type="Proteomes" id="UP000186406">
    <property type="component" value="Unassembled WGS sequence"/>
</dbReference>
<keyword evidence="5" id="KW-0963">Cytoplasm</keyword>
<name>A0A1M7ZK04_9HYPH</name>
<keyword evidence="5 7" id="KW-0418">Kinase</keyword>
<dbReference type="UniPathway" id="UPA00241">
    <property type="reaction ID" value="UER00356"/>
</dbReference>
<evidence type="ECO:0000313" key="8">
    <source>
        <dbReference type="Proteomes" id="UP000186406"/>
    </source>
</evidence>
<comment type="subcellular location">
    <subcellularLocation>
        <location evidence="5">Cytoplasm</location>
    </subcellularLocation>
</comment>
<keyword evidence="2 5" id="KW-0547">Nucleotide-binding</keyword>
<dbReference type="HAMAP" id="MF_00376">
    <property type="entry name" value="Dephospho_CoA_kinase"/>
    <property type="match status" value="1"/>
</dbReference>
<dbReference type="GO" id="GO:0005524">
    <property type="term" value="F:ATP binding"/>
    <property type="evidence" value="ECO:0007669"/>
    <property type="project" value="UniProtKB-UniRule"/>
</dbReference>
<accession>A0A1M7ZK04</accession>
<dbReference type="NCBIfam" id="TIGR00152">
    <property type="entry name" value="dephospho-CoA kinase"/>
    <property type="match status" value="1"/>
</dbReference>
<dbReference type="STRING" id="1123029.SAMN02745172_01935"/>
<protein>
    <recommendedName>
        <fullName evidence="5 6">Dephospho-CoA kinase</fullName>
        <ecNumber evidence="5 6">2.7.1.24</ecNumber>
    </recommendedName>
    <alternativeName>
        <fullName evidence="5">Dephosphocoenzyme A kinase</fullName>
    </alternativeName>
</protein>
<evidence type="ECO:0000256" key="6">
    <source>
        <dbReference type="NCBIfam" id="TIGR00152"/>
    </source>
</evidence>
<comment type="catalytic activity">
    <reaction evidence="5">
        <text>3'-dephospho-CoA + ATP = ADP + CoA + H(+)</text>
        <dbReference type="Rhea" id="RHEA:18245"/>
        <dbReference type="ChEBI" id="CHEBI:15378"/>
        <dbReference type="ChEBI" id="CHEBI:30616"/>
        <dbReference type="ChEBI" id="CHEBI:57287"/>
        <dbReference type="ChEBI" id="CHEBI:57328"/>
        <dbReference type="ChEBI" id="CHEBI:456216"/>
        <dbReference type="EC" id="2.7.1.24"/>
    </reaction>
</comment>
<keyword evidence="5" id="KW-0808">Transferase</keyword>
<reference evidence="7 8" key="1">
    <citation type="submission" date="2016-12" db="EMBL/GenBank/DDBJ databases">
        <authorList>
            <person name="Song W.-J."/>
            <person name="Kurnit D.M."/>
        </authorList>
    </citation>
    <scope>NUCLEOTIDE SEQUENCE [LARGE SCALE GENOMIC DNA]</scope>
    <source>
        <strain evidence="7 8">DSM 19599</strain>
    </source>
</reference>
<keyword evidence="4 5" id="KW-0173">Coenzyme A biosynthesis</keyword>